<dbReference type="PROSITE" id="PS00432">
    <property type="entry name" value="ACTINS_2"/>
    <property type="match status" value="1"/>
</dbReference>
<dbReference type="Pfam" id="PF00022">
    <property type="entry name" value="Actin"/>
    <property type="match status" value="1"/>
</dbReference>
<reference evidence="4" key="1">
    <citation type="submission" date="2019-12" db="EMBL/GenBank/DDBJ databases">
        <title>Genome sequence of Babesia ovis.</title>
        <authorList>
            <person name="Yamagishi J."/>
            <person name="Sevinc F."/>
            <person name="Xuan X."/>
        </authorList>
    </citation>
    <scope>NUCLEOTIDE SEQUENCE</scope>
    <source>
        <strain evidence="4">Selcuk</strain>
    </source>
</reference>
<evidence type="ECO:0000256" key="3">
    <source>
        <dbReference type="RuleBase" id="RU000487"/>
    </source>
</evidence>
<dbReference type="InterPro" id="IPR043129">
    <property type="entry name" value="ATPase_NBD"/>
</dbReference>
<proteinExistence type="inferred from homology"/>
<dbReference type="OrthoDB" id="5132116at2759"/>
<evidence type="ECO:0000313" key="5">
    <source>
        <dbReference type="Proteomes" id="UP001057455"/>
    </source>
</evidence>
<dbReference type="Gene3D" id="3.30.420.40">
    <property type="match status" value="2"/>
</dbReference>
<dbReference type="Proteomes" id="UP001057455">
    <property type="component" value="Unassembled WGS sequence"/>
</dbReference>
<dbReference type="SUPFAM" id="SSF53067">
    <property type="entry name" value="Actin-like ATPase domain"/>
    <property type="match status" value="2"/>
</dbReference>
<comment type="caution">
    <text evidence="4">The sequence shown here is derived from an EMBL/GenBank/DDBJ whole genome shotgun (WGS) entry which is preliminary data.</text>
</comment>
<dbReference type="PRINTS" id="PR00190">
    <property type="entry name" value="ACTIN"/>
</dbReference>
<dbReference type="InterPro" id="IPR004001">
    <property type="entry name" value="Actin_CS"/>
</dbReference>
<dbReference type="InterPro" id="IPR004000">
    <property type="entry name" value="Actin"/>
</dbReference>
<name>A0A9W5TCE9_BABOV</name>
<gene>
    <name evidence="4" type="ORF">BaOVIS_015570</name>
</gene>
<dbReference type="EMBL" id="BLIY01000009">
    <property type="protein sequence ID" value="GFE54153.1"/>
    <property type="molecule type" value="Genomic_DNA"/>
</dbReference>
<dbReference type="PANTHER" id="PTHR11937">
    <property type="entry name" value="ACTIN"/>
    <property type="match status" value="1"/>
</dbReference>
<dbReference type="Gene3D" id="3.90.640.10">
    <property type="entry name" value="Actin, Chain A, domain 4"/>
    <property type="match status" value="1"/>
</dbReference>
<evidence type="ECO:0000256" key="1">
    <source>
        <dbReference type="ARBA" id="ARBA00022801"/>
    </source>
</evidence>
<keyword evidence="5" id="KW-1185">Reference proteome</keyword>
<organism evidence="4 5">
    <name type="scientific">Babesia ovis</name>
    <dbReference type="NCBI Taxonomy" id="5869"/>
    <lineage>
        <taxon>Eukaryota</taxon>
        <taxon>Sar</taxon>
        <taxon>Alveolata</taxon>
        <taxon>Apicomplexa</taxon>
        <taxon>Aconoidasida</taxon>
        <taxon>Piroplasmida</taxon>
        <taxon>Babesiidae</taxon>
        <taxon>Babesia</taxon>
    </lineage>
</organism>
<protein>
    <submittedName>
        <fullName evidence="4">Actin like ALP1, putative</fullName>
    </submittedName>
</protein>
<evidence type="ECO:0000256" key="2">
    <source>
        <dbReference type="ARBA" id="ARBA00049360"/>
    </source>
</evidence>
<keyword evidence="1" id="KW-0378">Hydrolase</keyword>
<evidence type="ECO:0000313" key="4">
    <source>
        <dbReference type="EMBL" id="GFE54153.1"/>
    </source>
</evidence>
<comment type="similarity">
    <text evidence="3">Belongs to the actin family.</text>
</comment>
<dbReference type="GO" id="GO:0016787">
    <property type="term" value="F:hydrolase activity"/>
    <property type="evidence" value="ECO:0007669"/>
    <property type="project" value="UniProtKB-KW"/>
</dbReference>
<dbReference type="AlphaFoldDB" id="A0A9W5TCE9"/>
<accession>A0A9W5TCE9</accession>
<dbReference type="SMART" id="SM00268">
    <property type="entry name" value="ACTIN"/>
    <property type="match status" value="1"/>
</dbReference>
<sequence length="382" mass="43105">MSMLPTVILDTGSLYLKAGLSDQAEPQLHCPSIYGDVRKRFQKEMETKRLYGNDCQKNYSYMSTSNIVDHGHIFDYEAATGLWEYAFDAIGLDPHGNSLLLNEPVLCSAEHHRKTGEIFLEGLGIEEIHTSISGVLAMYGIGKSSGMVVDIGDGMIQVIPMEEGHLDKKAIRRIDFGGMELTMYLQKLLCELGYPMTSRADFALCRQLKEKYCFCSLDPRADENNADALETTYTLPDGQKLRDGETDSVTFSVERFYVCEILFNPAILGFSHPGIAKLLWESIQESGLTQRKLLMENIYLCGAGSQFENLGERLKFELQNLAPAGARSIINVNTSRQQHLLSWKGACFLGTPEIRHTYKEHWITRADYEEEGPRVFLRQMVK</sequence>
<comment type="catalytic activity">
    <reaction evidence="2">
        <text>ATP + H2O = ADP + phosphate + H(+)</text>
        <dbReference type="Rhea" id="RHEA:13065"/>
        <dbReference type="ChEBI" id="CHEBI:15377"/>
        <dbReference type="ChEBI" id="CHEBI:15378"/>
        <dbReference type="ChEBI" id="CHEBI:30616"/>
        <dbReference type="ChEBI" id="CHEBI:43474"/>
        <dbReference type="ChEBI" id="CHEBI:456216"/>
    </reaction>
</comment>